<feature type="region of interest" description="Disordered" evidence="7">
    <location>
        <begin position="1"/>
        <end position="27"/>
    </location>
</feature>
<dbReference type="AlphaFoldDB" id="A0A9P7YK97"/>
<evidence type="ECO:0000256" key="6">
    <source>
        <dbReference type="PIRSR" id="PIRSR619791-2"/>
    </source>
</evidence>
<dbReference type="PANTHER" id="PTHR11903">
    <property type="entry name" value="PROSTAGLANDIN G/H SYNTHASE"/>
    <property type="match status" value="1"/>
</dbReference>
<dbReference type="PROSITE" id="PS50292">
    <property type="entry name" value="PEROXIDASE_3"/>
    <property type="match status" value="1"/>
</dbReference>
<dbReference type="InterPro" id="IPR037120">
    <property type="entry name" value="Haem_peroxidase_sf_animal"/>
</dbReference>
<dbReference type="CDD" id="cd09817">
    <property type="entry name" value="linoleate_diol_synthase_like"/>
    <property type="match status" value="1"/>
</dbReference>
<keyword evidence="6" id="KW-0349">Heme</keyword>
<feature type="compositionally biased region" description="Polar residues" evidence="7">
    <location>
        <begin position="7"/>
        <end position="18"/>
    </location>
</feature>
<dbReference type="Pfam" id="PF00067">
    <property type="entry name" value="p450"/>
    <property type="match status" value="1"/>
</dbReference>
<dbReference type="GO" id="GO:0016705">
    <property type="term" value="F:oxidoreductase activity, acting on paired donors, with incorporation or reduction of molecular oxygen"/>
    <property type="evidence" value="ECO:0007669"/>
    <property type="project" value="InterPro"/>
</dbReference>
<evidence type="ECO:0000313" key="9">
    <source>
        <dbReference type="Proteomes" id="UP000824998"/>
    </source>
</evidence>
<dbReference type="EMBL" id="MU251459">
    <property type="protein sequence ID" value="KAG9234558.1"/>
    <property type="molecule type" value="Genomic_DNA"/>
</dbReference>
<dbReference type="InterPro" id="IPR036396">
    <property type="entry name" value="Cyt_P450_sf"/>
</dbReference>
<keyword evidence="8" id="KW-0575">Peroxidase</keyword>
<dbReference type="OrthoDB" id="823504at2759"/>
<dbReference type="InterPro" id="IPR001128">
    <property type="entry name" value="Cyt_P450"/>
</dbReference>
<evidence type="ECO:0000256" key="1">
    <source>
        <dbReference type="ARBA" id="ARBA00011881"/>
    </source>
</evidence>
<evidence type="ECO:0000256" key="7">
    <source>
        <dbReference type="SAM" id="MobiDB-lite"/>
    </source>
</evidence>
<dbReference type="Proteomes" id="UP000824998">
    <property type="component" value="Unassembled WGS sequence"/>
</dbReference>
<dbReference type="InterPro" id="IPR019791">
    <property type="entry name" value="Haem_peroxidase_animal"/>
</dbReference>
<reference evidence="8" key="1">
    <citation type="journal article" date="2021" name="IMA Fungus">
        <title>Genomic characterization of three marine fungi, including Emericellopsis atlantica sp. nov. with signatures of a generalist lifestyle and marine biomass degradation.</title>
        <authorList>
            <person name="Hagestad O.C."/>
            <person name="Hou L."/>
            <person name="Andersen J.H."/>
            <person name="Hansen E.H."/>
            <person name="Altermark B."/>
            <person name="Li C."/>
            <person name="Kuhnert E."/>
            <person name="Cox R.J."/>
            <person name="Crous P.W."/>
            <person name="Spatafora J.W."/>
            <person name="Lail K."/>
            <person name="Amirebrahimi M."/>
            <person name="Lipzen A."/>
            <person name="Pangilinan J."/>
            <person name="Andreopoulos W."/>
            <person name="Hayes R.D."/>
            <person name="Ng V."/>
            <person name="Grigoriev I.V."/>
            <person name="Jackson S.A."/>
            <person name="Sutton T.D.S."/>
            <person name="Dobson A.D.W."/>
            <person name="Rama T."/>
        </authorList>
    </citation>
    <scope>NUCLEOTIDE SEQUENCE</scope>
    <source>
        <strain evidence="8">TRa018bII</strain>
    </source>
</reference>
<dbReference type="Pfam" id="PF03098">
    <property type="entry name" value="An_peroxidase"/>
    <property type="match status" value="1"/>
</dbReference>
<dbReference type="GO" id="GO:0006631">
    <property type="term" value="P:fatty acid metabolic process"/>
    <property type="evidence" value="ECO:0007669"/>
    <property type="project" value="UniProtKB-ARBA"/>
</dbReference>
<dbReference type="GO" id="GO:0004497">
    <property type="term" value="F:monooxygenase activity"/>
    <property type="evidence" value="ECO:0007669"/>
    <property type="project" value="InterPro"/>
</dbReference>
<dbReference type="Gene3D" id="1.10.630.10">
    <property type="entry name" value="Cytochrome P450"/>
    <property type="match status" value="1"/>
</dbReference>
<dbReference type="GO" id="GO:0005506">
    <property type="term" value="F:iron ion binding"/>
    <property type="evidence" value="ECO:0007669"/>
    <property type="project" value="InterPro"/>
</dbReference>
<dbReference type="Gene3D" id="1.10.640.10">
    <property type="entry name" value="Haem peroxidase domain superfamily, animal type"/>
    <property type="match status" value="1"/>
</dbReference>
<dbReference type="PANTHER" id="PTHR11903:SF13">
    <property type="entry name" value="LINOLEATE 10R-LIPOXYGENASE"/>
    <property type="match status" value="1"/>
</dbReference>
<keyword evidence="4" id="KW-0560">Oxidoreductase</keyword>
<evidence type="ECO:0000313" key="8">
    <source>
        <dbReference type="EMBL" id="KAG9234558.1"/>
    </source>
</evidence>
<evidence type="ECO:0000256" key="2">
    <source>
        <dbReference type="ARBA" id="ARBA00022723"/>
    </source>
</evidence>
<accession>A0A9P7YK97</accession>
<comment type="subunit">
    <text evidence="1">Homotetramer.</text>
</comment>
<dbReference type="InterPro" id="IPR010255">
    <property type="entry name" value="Haem_peroxidase_sf"/>
</dbReference>
<dbReference type="SUPFAM" id="SSF48113">
    <property type="entry name" value="Heme-dependent peroxidases"/>
    <property type="match status" value="1"/>
</dbReference>
<sequence>MFRKTTLPLSQKSPNNDPSDGPDHSVSRDGIVESIEKFSKVIHLAGRPLPSSTGDGSYIVDTKPTGGLLEDLKNLRAKDYATLHMLLKKELSKDHLTDDKTMVMERVIQLVSNLPQNSEHRVTLTNVFVGELWDSLQHPPQSMLGDKYTYRQADGSWNNILNADIGRAGTPYARSVAPHVVQPNPKPDPGLIFDSIMSRENGGFKPHANKISSMLYYIASIIIHDCFRTSHEDFNISQTSSYLDLSPLYGSNQDEQNLVRTFQDGRLKPDCFSEKRLLGFPPGVGCILIMFNRFHNFVVKQLADINENDRFKKPRDGLPADKAAAVEKKYDEDLFQTARLITCGLYINIILLDYLRTIVGLNRVDSTWTLDPRVDMEGGPGKTRSPRGTGNQCSVEFNLVYRWHSCISQRDEKWSQDLYRKLFGKDHKEVSLKELLVALGQLEAKMPENPPDRDFGGLKRNADGTYNDDDLVSILADSVEDLAGSSGANNIPEVLRAVEILGMEQARSWKCATLNEFRKHFGLTPYETFEDITSDKEVAKSMKALYDHPDFVELYAGLVCEDAKAPMDPGVGIGPTYTISRSILSDAVTLVRGDRFYTTDYHPGNLTNWGFQEAQYDLSINHGCVFYKLFMRAFPNHFEFNNIYAHYPLVIPSENKNIMTKLNRVDEFSWNRPTRIPQRINVVSYNAVTTILKNGEVFGVDPWRRGLYYLMGKPGADFMLAGDGPFFAERREQMRQCLYQANWHKSVKDFYEAITLKLLKKWSHEIGGKTKQVDIIRDVGNSAHVYFAANIFSLPLKSDAHPKGVFTEHELYMILAVIFVVVFFGDVDKAKTFPLRTAALPLTQALGALVEQNVSIISKTGLISGLIDPLFMEEQNALKDYGVHMIRHLLKGGLGVHETTWSQILPTAGAMVANQGQVFGQIIDFYTTTGKEHLPEINRLAKLNTDAADEILLHYVMEAIRKYRLNGTFGAFRKCHKDITIDDGDGKRTFKAGDLVFVGFVEIARDPKVYPHPEKVLLDRPIESYLVYGIGPHSCLGGAASRAALTAMLKVVGRLDNFRATPGPQGKMKKITRDGGFYVYMDALQGQYFPFPTTMKVQWDGGWNEPVKNI</sequence>
<keyword evidence="9" id="KW-1185">Reference proteome</keyword>
<organism evidence="8 9">
    <name type="scientific">Amylocarpus encephaloides</name>
    <dbReference type="NCBI Taxonomy" id="45428"/>
    <lineage>
        <taxon>Eukaryota</taxon>
        <taxon>Fungi</taxon>
        <taxon>Dikarya</taxon>
        <taxon>Ascomycota</taxon>
        <taxon>Pezizomycotina</taxon>
        <taxon>Leotiomycetes</taxon>
        <taxon>Helotiales</taxon>
        <taxon>Helotiales incertae sedis</taxon>
        <taxon>Amylocarpus</taxon>
    </lineage>
</organism>
<dbReference type="GO" id="GO:0006979">
    <property type="term" value="P:response to oxidative stress"/>
    <property type="evidence" value="ECO:0007669"/>
    <property type="project" value="InterPro"/>
</dbReference>
<protein>
    <submittedName>
        <fullName evidence="8">Heme peroxidase</fullName>
    </submittedName>
</protein>
<comment type="caution">
    <text evidence="8">The sequence shown here is derived from an EMBL/GenBank/DDBJ whole genome shotgun (WGS) entry which is preliminary data.</text>
</comment>
<keyword evidence="5 6" id="KW-0408">Iron</keyword>
<feature type="binding site" description="axial binding residue" evidence="6">
    <location>
        <position position="404"/>
    </location>
    <ligand>
        <name>heme b</name>
        <dbReference type="ChEBI" id="CHEBI:60344"/>
    </ligand>
    <ligandPart>
        <name>Fe</name>
        <dbReference type="ChEBI" id="CHEBI:18248"/>
    </ligandPart>
</feature>
<dbReference type="PRINTS" id="PR00457">
    <property type="entry name" value="ANPEROXIDASE"/>
</dbReference>
<dbReference type="CDD" id="cd20612">
    <property type="entry name" value="CYP_LDS-like_C"/>
    <property type="match status" value="1"/>
</dbReference>
<name>A0A9P7YK97_9HELO</name>
<proteinExistence type="predicted"/>
<evidence type="ECO:0000256" key="4">
    <source>
        <dbReference type="ARBA" id="ARBA00023002"/>
    </source>
</evidence>
<keyword evidence="3" id="KW-0223">Dioxygenase</keyword>
<evidence type="ECO:0000256" key="3">
    <source>
        <dbReference type="ARBA" id="ARBA00022964"/>
    </source>
</evidence>
<gene>
    <name evidence="8" type="ORF">BJ875DRAFT_423731</name>
</gene>
<keyword evidence="2 6" id="KW-0479">Metal-binding</keyword>
<dbReference type="GO" id="GO:0020037">
    <property type="term" value="F:heme binding"/>
    <property type="evidence" value="ECO:0007669"/>
    <property type="project" value="InterPro"/>
</dbReference>
<dbReference type="InterPro" id="IPR034812">
    <property type="entry name" value="Ppo-like_N"/>
</dbReference>
<evidence type="ECO:0000256" key="5">
    <source>
        <dbReference type="ARBA" id="ARBA00023004"/>
    </source>
</evidence>
<dbReference type="SUPFAM" id="SSF48264">
    <property type="entry name" value="Cytochrome P450"/>
    <property type="match status" value="1"/>
</dbReference>
<dbReference type="InterPro" id="IPR050783">
    <property type="entry name" value="Oxylipin_biosynth_metab"/>
</dbReference>
<dbReference type="GO" id="GO:0004601">
    <property type="term" value="F:peroxidase activity"/>
    <property type="evidence" value="ECO:0007669"/>
    <property type="project" value="UniProtKB-KW"/>
</dbReference>
<dbReference type="GO" id="GO:0051213">
    <property type="term" value="F:dioxygenase activity"/>
    <property type="evidence" value="ECO:0007669"/>
    <property type="project" value="UniProtKB-KW"/>
</dbReference>